<dbReference type="InterPro" id="IPR051680">
    <property type="entry name" value="ATP-dep_Glu-Cys_Ligase-2"/>
</dbReference>
<evidence type="ECO:0000313" key="4">
    <source>
        <dbReference type="Proteomes" id="UP000466607"/>
    </source>
</evidence>
<keyword evidence="4" id="KW-1185">Reference proteome</keyword>
<dbReference type="AlphaFoldDB" id="A0AAD1IKY9"/>
<dbReference type="InterPro" id="IPR025841">
    <property type="entry name" value="CP_ATPgrasp_2"/>
</dbReference>
<dbReference type="InterPro" id="IPR007296">
    <property type="entry name" value="DUF403"/>
</dbReference>
<evidence type="ECO:0000259" key="1">
    <source>
        <dbReference type="Pfam" id="PF04168"/>
    </source>
</evidence>
<name>A0AAD1IKY9_9MYCO</name>
<feature type="domain" description="Circularly permuted ATP-grasp type 2" evidence="2">
    <location>
        <begin position="135"/>
        <end position="506"/>
    </location>
</feature>
<dbReference type="SUPFAM" id="SSF56059">
    <property type="entry name" value="Glutathione synthetase ATP-binding domain-like"/>
    <property type="match status" value="1"/>
</dbReference>
<protein>
    <recommendedName>
        <fullName evidence="5">DUF403 domain-containing protein</fullName>
    </recommendedName>
</protein>
<gene>
    <name evidence="3" type="ORF">MLIT_19350</name>
</gene>
<dbReference type="PANTHER" id="PTHR34595">
    <property type="entry name" value="BLR5612 PROTEIN"/>
    <property type="match status" value="1"/>
</dbReference>
<reference evidence="3 4" key="1">
    <citation type="journal article" date="2019" name="Emerg. Microbes Infect.">
        <title>Comprehensive subspecies identification of 175 nontuberculous mycobacteria species based on 7547 genomic profiles.</title>
        <authorList>
            <person name="Matsumoto Y."/>
            <person name="Kinjo T."/>
            <person name="Motooka D."/>
            <person name="Nabeya D."/>
            <person name="Jung N."/>
            <person name="Uechi K."/>
            <person name="Horii T."/>
            <person name="Iida T."/>
            <person name="Fujita J."/>
            <person name="Nakamura S."/>
        </authorList>
    </citation>
    <scope>NUCLEOTIDE SEQUENCE [LARGE SCALE GENOMIC DNA]</scope>
    <source>
        <strain evidence="3 4">JCM 17423</strain>
    </source>
</reference>
<evidence type="ECO:0000259" key="2">
    <source>
        <dbReference type="Pfam" id="PF14403"/>
    </source>
</evidence>
<organism evidence="3 4">
    <name type="scientific">Mycolicibacterium litorale</name>
    <dbReference type="NCBI Taxonomy" id="758802"/>
    <lineage>
        <taxon>Bacteria</taxon>
        <taxon>Bacillati</taxon>
        <taxon>Actinomycetota</taxon>
        <taxon>Actinomycetes</taxon>
        <taxon>Mycobacteriales</taxon>
        <taxon>Mycobacteriaceae</taxon>
        <taxon>Mycolicibacterium</taxon>
    </lineage>
</organism>
<evidence type="ECO:0000313" key="3">
    <source>
        <dbReference type="EMBL" id="BBY16343.1"/>
    </source>
</evidence>
<feature type="domain" description="DUF403" evidence="1">
    <location>
        <begin position="564"/>
        <end position="885"/>
    </location>
</feature>
<proteinExistence type="predicted"/>
<dbReference type="Pfam" id="PF04168">
    <property type="entry name" value="Alpha-E"/>
    <property type="match status" value="1"/>
</dbReference>
<accession>A0AAD1IKY9</accession>
<dbReference type="EMBL" id="AP022586">
    <property type="protein sequence ID" value="BBY16343.1"/>
    <property type="molecule type" value="Genomic_DNA"/>
</dbReference>
<dbReference type="Pfam" id="PF14403">
    <property type="entry name" value="CP_ATPgrasp_2"/>
    <property type="match status" value="1"/>
</dbReference>
<dbReference type="PANTHER" id="PTHR34595:SF2">
    <property type="entry name" value="BLR2978 PROTEIN"/>
    <property type="match status" value="1"/>
</dbReference>
<dbReference type="Gene3D" id="3.40.50.11290">
    <property type="match status" value="1"/>
</dbReference>
<dbReference type="Gene3D" id="3.30.1490.270">
    <property type="match status" value="1"/>
</dbReference>
<evidence type="ECO:0008006" key="5">
    <source>
        <dbReference type="Google" id="ProtNLM"/>
    </source>
</evidence>
<sequence>MGAGHPRPASGAYRSAVMVPSAGGLPGPVPADVDGVLAEYRAARAQQALFDVRGGAGTGYDEFVDAAGDIRPTWRELADCVVERGRAGLDRLRAVVRNLVDHDGITYIHVDQHGEAVGGDDDTGTPGPWHLDGLPLILDAEDWGRLESGLVQRSRLLDAVLTDLYGPQRSITSGVLPPQLVFAHPGYLRAARGIQIPGHRQLFLHGCDVSRGADGAFRVNADWTQAPSGAGYALADRRVVAHAVPELYERIGPRPASPWAQALRLALIDAAPEAAEEPVVVVLSPGIHSETAFDQAYLASVLGFPLVESADLVVRDGKLWMRSLGTLKRVDVVLRRVDAAYADPLDLRADSRLGVVGLVEVLRRGAVTVVNTLGSGILESPGLLRFLPELAAELLGETPLLATAPVYWGGIDLERSHLLGNLGSLLITPVTGGDPIVGPALSRSQRDELAARIDAAPWQWVGQELPQFSSAPTVHRRGGLSAASVGLRLFTVAQRGGYAPMIGGLGYLLAPGHAAYTLNSVAAKDIWIRTPARVTAERTTPAELDVPALSTPVTASPTREVSSPRVLSDLFWLGRYAERAEYTARLLDVTRERYHEYRYRQEMDGSACVPVLLTAIGELTGTDTGAGGDYAEMIAIAPTTLWAVTADRHRAGSLAQSIERLGSAARSVRDQMSNDTWMVLAAVEHAVLRSSAAPPESKAEGDAYLASAHSATLAGMLALSGVAAESMIRDAGWTIMDIGKRIERGLGLTGLLRATLIEAHSPDAEQTITESALVACESSVIYRRRMLGTVSVAAVADLLLFDAGNPRSLAYQLDRLREGLRVLPGSSGSSRPERLVDELATRLRRVDPADLEDVTPDARRAELADLLDAMHRDLRALSGVITAAHLSLPGDMQPLWGPDQRRMVP</sequence>
<dbReference type="Proteomes" id="UP000466607">
    <property type="component" value="Chromosome"/>
</dbReference>